<dbReference type="AlphaFoldDB" id="A0A0F8Y3T3"/>
<evidence type="ECO:0000313" key="1">
    <source>
        <dbReference type="EMBL" id="KKK75928.1"/>
    </source>
</evidence>
<protein>
    <submittedName>
        <fullName evidence="1">Uncharacterized protein</fullName>
    </submittedName>
</protein>
<accession>A0A0F8Y3T3</accession>
<dbReference type="EMBL" id="LAZR01055637">
    <property type="protein sequence ID" value="KKK75928.1"/>
    <property type="molecule type" value="Genomic_DNA"/>
</dbReference>
<reference evidence="1" key="1">
    <citation type="journal article" date="2015" name="Nature">
        <title>Complex archaea that bridge the gap between prokaryotes and eukaryotes.</title>
        <authorList>
            <person name="Spang A."/>
            <person name="Saw J.H."/>
            <person name="Jorgensen S.L."/>
            <person name="Zaremba-Niedzwiedzka K."/>
            <person name="Martijn J."/>
            <person name="Lind A.E."/>
            <person name="van Eijk R."/>
            <person name="Schleper C."/>
            <person name="Guy L."/>
            <person name="Ettema T.J."/>
        </authorList>
    </citation>
    <scope>NUCLEOTIDE SEQUENCE</scope>
</reference>
<organism evidence="1">
    <name type="scientific">marine sediment metagenome</name>
    <dbReference type="NCBI Taxonomy" id="412755"/>
    <lineage>
        <taxon>unclassified sequences</taxon>
        <taxon>metagenomes</taxon>
        <taxon>ecological metagenomes</taxon>
    </lineage>
</organism>
<proteinExistence type="predicted"/>
<gene>
    <name evidence="1" type="ORF">LCGC14_2868800</name>
</gene>
<name>A0A0F8Y3T3_9ZZZZ</name>
<sequence length="74" mass="8394">MTELTSNFNQYSSIVGISDGGFVFQEEGGTMTRKRYLQLVKIAEEVCTFMERKGITKDEGCSIKKLADEMWGMK</sequence>
<comment type="caution">
    <text evidence="1">The sequence shown here is derived from an EMBL/GenBank/DDBJ whole genome shotgun (WGS) entry which is preliminary data.</text>
</comment>